<protein>
    <submittedName>
        <fullName evidence="2">CG42471</fullName>
    </submittedName>
</protein>
<accession>A0A0M5IY45</accession>
<feature type="signal peptide" evidence="1">
    <location>
        <begin position="1"/>
        <end position="25"/>
    </location>
</feature>
<evidence type="ECO:0000256" key="1">
    <source>
        <dbReference type="SAM" id="SignalP"/>
    </source>
</evidence>
<evidence type="ECO:0000313" key="2">
    <source>
        <dbReference type="EMBL" id="ALC38624.1"/>
    </source>
</evidence>
<keyword evidence="3" id="KW-1185">Reference proteome</keyword>
<sequence>MYIASRLKMKLCLLFLLCLAVGVKLDGPDEAKKTLAASCAERRTTSGLCEKDETYKFNINTKKCYRVNGDKDTCGFFMFKQVCEDVCNAIYDKVVKMDKRLHPINKDDEAT</sequence>
<dbReference type="Proteomes" id="UP000494163">
    <property type="component" value="Chromosome 2L"/>
</dbReference>
<proteinExistence type="predicted"/>
<dbReference type="EMBL" id="CP012523">
    <property type="protein sequence ID" value="ALC38624.1"/>
    <property type="molecule type" value="Genomic_DNA"/>
</dbReference>
<organism evidence="2 3">
    <name type="scientific">Drosophila busckii</name>
    <name type="common">Fruit fly</name>
    <dbReference type="NCBI Taxonomy" id="30019"/>
    <lineage>
        <taxon>Eukaryota</taxon>
        <taxon>Metazoa</taxon>
        <taxon>Ecdysozoa</taxon>
        <taxon>Arthropoda</taxon>
        <taxon>Hexapoda</taxon>
        <taxon>Insecta</taxon>
        <taxon>Pterygota</taxon>
        <taxon>Neoptera</taxon>
        <taxon>Endopterygota</taxon>
        <taxon>Diptera</taxon>
        <taxon>Brachycera</taxon>
        <taxon>Muscomorpha</taxon>
        <taxon>Ephydroidea</taxon>
        <taxon>Drosophilidae</taxon>
        <taxon>Drosophila</taxon>
    </lineage>
</organism>
<keyword evidence="1" id="KW-0732">Signal</keyword>
<evidence type="ECO:0000313" key="3">
    <source>
        <dbReference type="Proteomes" id="UP000494163"/>
    </source>
</evidence>
<reference evidence="2 3" key="1">
    <citation type="submission" date="2015-08" db="EMBL/GenBank/DDBJ databases">
        <title>Ancestral chromatin configuration constrains chromatin evolution on differentiating sex chromosomes in Drosophila.</title>
        <authorList>
            <person name="Zhou Q."/>
            <person name="Bachtrog D."/>
        </authorList>
    </citation>
    <scope>NUCLEOTIDE SEQUENCE [LARGE SCALE GENOMIC DNA]</scope>
    <source>
        <tissue evidence="2">Whole larvae</tissue>
    </source>
</reference>
<dbReference type="AlphaFoldDB" id="A0A0M5IY45"/>
<feature type="chain" id="PRO_5005803349" evidence="1">
    <location>
        <begin position="26"/>
        <end position="111"/>
    </location>
</feature>
<name>A0A0M5IY45_DROBS</name>
<gene>
    <name evidence="2" type="ORF">Dbus_chr2Lg709</name>
</gene>